<gene>
    <name evidence="4" type="ORF">K6Y31_01505</name>
</gene>
<evidence type="ECO:0000259" key="3">
    <source>
        <dbReference type="Pfam" id="PF08308"/>
    </source>
</evidence>
<dbReference type="PANTHER" id="PTHR23150:SF19">
    <property type="entry name" value="FORMYLGLYCINE-GENERATING ENZYME"/>
    <property type="match status" value="1"/>
</dbReference>
<feature type="coiled-coil region" evidence="1">
    <location>
        <begin position="45"/>
        <end position="75"/>
    </location>
</feature>
<organism evidence="4 5">
    <name type="scientific">Motilimonas cestriensis</name>
    <dbReference type="NCBI Taxonomy" id="2742685"/>
    <lineage>
        <taxon>Bacteria</taxon>
        <taxon>Pseudomonadati</taxon>
        <taxon>Pseudomonadota</taxon>
        <taxon>Gammaproteobacteria</taxon>
        <taxon>Alteromonadales</taxon>
        <taxon>Alteromonadales genera incertae sedis</taxon>
        <taxon>Motilimonas</taxon>
    </lineage>
</organism>
<name>A0ABS8W529_9GAMM</name>
<dbReference type="InterPro" id="IPR042095">
    <property type="entry name" value="SUMF_sf"/>
</dbReference>
<evidence type="ECO:0000256" key="1">
    <source>
        <dbReference type="SAM" id="Coils"/>
    </source>
</evidence>
<evidence type="ECO:0000313" key="5">
    <source>
        <dbReference type="Proteomes" id="UP001201273"/>
    </source>
</evidence>
<dbReference type="InterPro" id="IPR013229">
    <property type="entry name" value="PEGA"/>
</dbReference>
<comment type="caution">
    <text evidence="4">The sequence shown here is derived from an EMBL/GenBank/DDBJ whole genome shotgun (WGS) entry which is preliminary data.</text>
</comment>
<dbReference type="Pfam" id="PF08308">
    <property type="entry name" value="PEGA"/>
    <property type="match status" value="1"/>
</dbReference>
<dbReference type="SUPFAM" id="SSF56436">
    <property type="entry name" value="C-type lectin-like"/>
    <property type="match status" value="1"/>
</dbReference>
<evidence type="ECO:0000259" key="2">
    <source>
        <dbReference type="Pfam" id="PF03781"/>
    </source>
</evidence>
<keyword evidence="5" id="KW-1185">Reference proteome</keyword>
<dbReference type="InterPro" id="IPR005532">
    <property type="entry name" value="SUMF_dom"/>
</dbReference>
<reference evidence="4 5" key="1">
    <citation type="journal article" date="2022" name="Environ. Microbiol. Rep.">
        <title>Eco-phylogenetic analyses reveal divergent evolution of vitamin B12 metabolism in the marine bacterial family 'Psychromonadaceae'.</title>
        <authorList>
            <person name="Jin X."/>
            <person name="Yang Y."/>
            <person name="Cao H."/>
            <person name="Gao B."/>
            <person name="Zhao Z."/>
        </authorList>
    </citation>
    <scope>NUCLEOTIDE SEQUENCE [LARGE SCALE GENOMIC DNA]</scope>
    <source>
        <strain evidence="4 5">MKS20</strain>
    </source>
</reference>
<dbReference type="Pfam" id="PF03781">
    <property type="entry name" value="FGE-sulfatase"/>
    <property type="match status" value="1"/>
</dbReference>
<dbReference type="InterPro" id="IPR051043">
    <property type="entry name" value="Sulfatase_Mod_Factor_Kinase"/>
</dbReference>
<sequence length="620" mass="68445">MRIAPLVLSAGIFSLGMAAFPLYASQVSELDNKIQTKQAEFDAYVNGLEQIRSSIKQDKDELERLIKLNTTLEDKRKSALLDMDKQYERLVADPSLDISASIEAYQYALQAQSLNKAKVKAQKTLLASNQDKLANSKMTQFSMLNEIENLKERYNFARVERIKREFGQGGKMEVSQSIACGEDVTFKQCAEQGNDLAKKTASQMLTNKLFQNVTEQALVAKHRDTAAAGIKIVDEKVLESGFSGQGDYSVKMLVEMQGRLPQAQACRLLSLDYRYCGVNADVADMGDFKEVEFSSQQNEPGMYTLTVRSDQYNDEVFINGKSYGASRIDAMLPPGEYKITVKKPGFHPYNTSIKLSGAKTVRAELSRLVVNLTPGQKFTDRHSDGTASPAMVAIAGGRYKVGDLQGRGLGNEQAPNDVNIADTFAISQKEITVAEFEKFVNETGYQTSAEKGRGCAIYESGAPEYNANLSWRKPGFEQSKKSPVVCVTKDDAAAYGKWLSRNTGYQYRLPTESEWEVSARAGSRTDYWWGNNIGAGNANCGWCGSRWSNNSTSPTGSFKANKFGLYDTVGNVWEITEGSPAVVRGGSWNFAPSLARASSRLEISSSFASNYIGFRVVREQ</sequence>
<dbReference type="PANTHER" id="PTHR23150">
    <property type="entry name" value="SULFATASE MODIFYING FACTOR 1, 2"/>
    <property type="match status" value="1"/>
</dbReference>
<dbReference type="Proteomes" id="UP001201273">
    <property type="component" value="Unassembled WGS sequence"/>
</dbReference>
<keyword evidence="1" id="KW-0175">Coiled coil</keyword>
<proteinExistence type="predicted"/>
<accession>A0ABS8W529</accession>
<dbReference type="EMBL" id="JAIMJA010000001">
    <property type="protein sequence ID" value="MCE2593492.1"/>
    <property type="molecule type" value="Genomic_DNA"/>
</dbReference>
<dbReference type="Gene3D" id="3.90.1580.10">
    <property type="entry name" value="paralog of FGE (formylglycine-generating enzyme)"/>
    <property type="match status" value="1"/>
</dbReference>
<dbReference type="InterPro" id="IPR016187">
    <property type="entry name" value="CTDL_fold"/>
</dbReference>
<dbReference type="RefSeq" id="WP_233051094.1">
    <property type="nucleotide sequence ID" value="NZ_JAIMJA010000001.1"/>
</dbReference>
<feature type="domain" description="PEGA" evidence="3">
    <location>
        <begin position="302"/>
        <end position="364"/>
    </location>
</feature>
<feature type="domain" description="Sulfatase-modifying factor enzyme-like" evidence="2">
    <location>
        <begin position="389"/>
        <end position="618"/>
    </location>
</feature>
<evidence type="ECO:0000313" key="4">
    <source>
        <dbReference type="EMBL" id="MCE2593492.1"/>
    </source>
</evidence>
<protein>
    <submittedName>
        <fullName evidence="4">SUMF1/EgtB/PvdO family nonheme iron enzyme</fullName>
    </submittedName>
</protein>